<proteinExistence type="inferred from homology"/>
<keyword evidence="11" id="KW-0670">Pyruvate</keyword>
<feature type="binding site" evidence="10">
    <location>
        <position position="60"/>
    </location>
    <ligand>
        <name>substrate</name>
    </ligand>
</feature>
<reference evidence="11 12" key="1">
    <citation type="submission" date="2018-07" db="EMBL/GenBank/DDBJ databases">
        <title>Leeuwenhoekiella genomics.</title>
        <authorList>
            <person name="Tahon G."/>
            <person name="Willems A."/>
        </authorList>
    </citation>
    <scope>NUCLEOTIDE SEQUENCE [LARGE SCALE GENOMIC DNA]</scope>
    <source>
        <strain evidence="11 12">R-50232</strain>
    </source>
</reference>
<organism evidence="11 12">
    <name type="scientific">Leeuwenhoekiella aestuarii</name>
    <dbReference type="NCBI Taxonomy" id="2249426"/>
    <lineage>
        <taxon>Bacteria</taxon>
        <taxon>Pseudomonadati</taxon>
        <taxon>Bacteroidota</taxon>
        <taxon>Flavobacteriia</taxon>
        <taxon>Flavobacteriales</taxon>
        <taxon>Flavobacteriaceae</taxon>
        <taxon>Leeuwenhoekiella</taxon>
    </lineage>
</organism>
<feature type="binding site" evidence="10">
    <location>
        <position position="258"/>
    </location>
    <ligand>
        <name>Mn(2+)</name>
        <dbReference type="ChEBI" id="CHEBI:29035"/>
    </ligand>
</feature>
<comment type="cofactor">
    <cofactor evidence="10">
        <name>Mn(2+)</name>
        <dbReference type="ChEBI" id="CHEBI:29035"/>
    </cofactor>
    <text evidence="10">Binds 1 Mn(2+) ion per subunit.</text>
</comment>
<keyword evidence="11" id="KW-0418">Kinase</keyword>
<dbReference type="GO" id="GO:0016301">
    <property type="term" value="F:kinase activity"/>
    <property type="evidence" value="ECO:0007669"/>
    <property type="project" value="UniProtKB-KW"/>
</dbReference>
<keyword evidence="6 10" id="KW-0210">Decarboxylase</keyword>
<dbReference type="Gene3D" id="3.40.449.10">
    <property type="entry name" value="Phosphoenolpyruvate Carboxykinase, domain 1"/>
    <property type="match status" value="1"/>
</dbReference>
<evidence type="ECO:0000256" key="6">
    <source>
        <dbReference type="ARBA" id="ARBA00022793"/>
    </source>
</evidence>
<evidence type="ECO:0000313" key="11">
    <source>
        <dbReference type="EMBL" id="RXG11990.1"/>
    </source>
</evidence>
<comment type="pathway">
    <text evidence="1 10">Carbohydrate biosynthesis; gluconeogenesis.</text>
</comment>
<dbReference type="NCBIfam" id="NF006820">
    <property type="entry name" value="PRK09344.1-2"/>
    <property type="match status" value="1"/>
</dbReference>
<dbReference type="EMBL" id="QOVI01000008">
    <property type="protein sequence ID" value="RXG11990.1"/>
    <property type="molecule type" value="Genomic_DNA"/>
</dbReference>
<dbReference type="GO" id="GO:0006094">
    <property type="term" value="P:gluconeogenesis"/>
    <property type="evidence" value="ECO:0007669"/>
    <property type="project" value="UniProtKB-UniRule"/>
</dbReference>
<comment type="catalytic activity">
    <reaction evidence="9 10">
        <text>oxaloacetate + ATP = phosphoenolpyruvate + ADP + CO2</text>
        <dbReference type="Rhea" id="RHEA:18617"/>
        <dbReference type="ChEBI" id="CHEBI:16452"/>
        <dbReference type="ChEBI" id="CHEBI:16526"/>
        <dbReference type="ChEBI" id="CHEBI:30616"/>
        <dbReference type="ChEBI" id="CHEBI:58702"/>
        <dbReference type="ChEBI" id="CHEBI:456216"/>
        <dbReference type="EC" id="4.1.1.49"/>
    </reaction>
</comment>
<dbReference type="FunFam" id="2.170.8.10:FF:000001">
    <property type="entry name" value="Phosphoenolpyruvate carboxykinase (ATP)"/>
    <property type="match status" value="1"/>
</dbReference>
<evidence type="ECO:0000256" key="5">
    <source>
        <dbReference type="ARBA" id="ARBA00022741"/>
    </source>
</evidence>
<evidence type="ECO:0000256" key="2">
    <source>
        <dbReference type="ARBA" id="ARBA00006052"/>
    </source>
</evidence>
<evidence type="ECO:0000256" key="1">
    <source>
        <dbReference type="ARBA" id="ARBA00004742"/>
    </source>
</evidence>
<dbReference type="SUPFAM" id="SSF53795">
    <property type="entry name" value="PEP carboxykinase-like"/>
    <property type="match status" value="1"/>
</dbReference>
<comment type="caution">
    <text evidence="11">The sequence shown here is derived from an EMBL/GenBank/DDBJ whole genome shotgun (WGS) entry which is preliminary data.</text>
</comment>
<feature type="binding site" evidence="10">
    <location>
        <position position="323"/>
    </location>
    <ligand>
        <name>ATP</name>
        <dbReference type="ChEBI" id="CHEBI:30616"/>
    </ligand>
</feature>
<evidence type="ECO:0000313" key="12">
    <source>
        <dbReference type="Proteomes" id="UP000289821"/>
    </source>
</evidence>
<feature type="binding site" evidence="10">
    <location>
        <position position="448"/>
    </location>
    <ligand>
        <name>ATP</name>
        <dbReference type="ChEBI" id="CHEBI:30616"/>
    </ligand>
</feature>
<feature type="binding site" evidence="10">
    <location>
        <position position="201"/>
    </location>
    <ligand>
        <name>Mn(2+)</name>
        <dbReference type="ChEBI" id="CHEBI:29035"/>
    </ligand>
</feature>
<dbReference type="InterPro" id="IPR013035">
    <property type="entry name" value="PEP_carboxykinase_C"/>
</dbReference>
<keyword evidence="12" id="KW-1185">Reference proteome</keyword>
<feature type="binding site" evidence="10">
    <location>
        <begin position="237"/>
        <end position="245"/>
    </location>
    <ligand>
        <name>ATP</name>
        <dbReference type="ChEBI" id="CHEBI:30616"/>
    </ligand>
</feature>
<feature type="binding site" evidence="10">
    <location>
        <position position="287"/>
    </location>
    <ligand>
        <name>ATP</name>
        <dbReference type="ChEBI" id="CHEBI:30616"/>
    </ligand>
</feature>
<feature type="binding site" evidence="10">
    <location>
        <begin position="442"/>
        <end position="443"/>
    </location>
    <ligand>
        <name>ATP</name>
        <dbReference type="ChEBI" id="CHEBI:30616"/>
    </ligand>
</feature>
<feature type="binding site" evidence="10">
    <location>
        <position position="201"/>
    </location>
    <ligand>
        <name>ATP</name>
        <dbReference type="ChEBI" id="CHEBI:30616"/>
    </ligand>
</feature>
<feature type="binding site" evidence="10">
    <location>
        <position position="221"/>
    </location>
    <ligand>
        <name>Mn(2+)</name>
        <dbReference type="ChEBI" id="CHEBI:29035"/>
    </ligand>
</feature>
<evidence type="ECO:0000256" key="7">
    <source>
        <dbReference type="ARBA" id="ARBA00022840"/>
    </source>
</evidence>
<feature type="binding site" evidence="10">
    <location>
        <position position="201"/>
    </location>
    <ligand>
        <name>substrate</name>
    </ligand>
</feature>
<evidence type="ECO:0000256" key="8">
    <source>
        <dbReference type="ARBA" id="ARBA00023239"/>
    </source>
</evidence>
<accession>A0A4Q0NPB6</accession>
<comment type="subcellular location">
    <subcellularLocation>
        <location evidence="10">Cytoplasm</location>
    </subcellularLocation>
</comment>
<keyword evidence="5 10" id="KW-0547">Nucleotide-binding</keyword>
<dbReference type="CDD" id="cd00484">
    <property type="entry name" value="PEPCK_ATP"/>
    <property type="match status" value="1"/>
</dbReference>
<dbReference type="HAMAP" id="MF_00453">
    <property type="entry name" value="PEPCK_ATP"/>
    <property type="match status" value="1"/>
</dbReference>
<dbReference type="SUPFAM" id="SSF68923">
    <property type="entry name" value="PEP carboxykinase N-terminal domain"/>
    <property type="match status" value="1"/>
</dbReference>
<dbReference type="UniPathway" id="UPA00138"/>
<dbReference type="Proteomes" id="UP000289821">
    <property type="component" value="Unassembled WGS sequence"/>
</dbReference>
<comment type="function">
    <text evidence="10">Involved in the gluconeogenesis. Catalyzes the conversion of oxaloacetate (OAA) to phosphoenolpyruvate (PEP) through direct phosphoryl transfer between the nucleoside triphosphate and OAA.</text>
</comment>
<keyword evidence="8 10" id="KW-0456">Lyase</keyword>
<feature type="binding site" evidence="10">
    <location>
        <position position="221"/>
    </location>
    <ligand>
        <name>ATP</name>
        <dbReference type="ChEBI" id="CHEBI:30616"/>
    </ligand>
</feature>
<gene>
    <name evidence="10" type="primary">pckA</name>
    <name evidence="11" type="ORF">DSM04_10887</name>
</gene>
<keyword evidence="7 10" id="KW-0067">ATP-binding</keyword>
<dbReference type="AlphaFoldDB" id="A0A4Q0NPB6"/>
<dbReference type="GO" id="GO:0046872">
    <property type="term" value="F:metal ion binding"/>
    <property type="evidence" value="ECO:0007669"/>
    <property type="project" value="UniProtKB-KW"/>
</dbReference>
<keyword evidence="11" id="KW-0808">Transferase</keyword>
<feature type="binding site" evidence="10">
    <location>
        <position position="323"/>
    </location>
    <ligand>
        <name>substrate</name>
    </ligand>
</feature>
<dbReference type="PANTHER" id="PTHR30031:SF0">
    <property type="entry name" value="PHOSPHOENOLPYRUVATE CARBOXYKINASE (ATP)"/>
    <property type="match status" value="1"/>
</dbReference>
<protein>
    <recommendedName>
        <fullName evidence="3 10">Phosphoenolpyruvate carboxykinase (ATP)</fullName>
        <shortName evidence="10">PCK</shortName>
        <shortName evidence="10">PEP carboxykinase</shortName>
        <shortName evidence="10">PEPCK</shortName>
        <ecNumber evidence="3 10">4.1.1.49</ecNumber>
    </recommendedName>
</protein>
<dbReference type="NCBIfam" id="NF006821">
    <property type="entry name" value="PRK09344.1-3"/>
    <property type="match status" value="1"/>
</dbReference>
<dbReference type="PANTHER" id="PTHR30031">
    <property type="entry name" value="PHOSPHOENOLPYRUVATE CARBOXYKINASE ATP"/>
    <property type="match status" value="1"/>
</dbReference>
<evidence type="ECO:0000256" key="10">
    <source>
        <dbReference type="HAMAP-Rule" id="MF_00453"/>
    </source>
</evidence>
<keyword evidence="4 10" id="KW-0312">Gluconeogenesis</keyword>
<dbReference type="NCBIfam" id="TIGR00224">
    <property type="entry name" value="pckA"/>
    <property type="match status" value="1"/>
</dbReference>
<dbReference type="PIRSF" id="PIRSF006294">
    <property type="entry name" value="PEP_crbxkin"/>
    <property type="match status" value="1"/>
</dbReference>
<dbReference type="InterPro" id="IPR001272">
    <property type="entry name" value="PEP_carboxykinase_ATP"/>
</dbReference>
<dbReference type="GO" id="GO:0005829">
    <property type="term" value="C:cytosol"/>
    <property type="evidence" value="ECO:0007669"/>
    <property type="project" value="TreeGrafter"/>
</dbReference>
<comment type="similarity">
    <text evidence="2 10">Belongs to the phosphoenolpyruvate carboxykinase (ATP) family.</text>
</comment>
<dbReference type="OrthoDB" id="9806325at2"/>
<dbReference type="Gene3D" id="2.170.8.10">
    <property type="entry name" value="Phosphoenolpyruvate Carboxykinase, domain 2"/>
    <property type="match status" value="1"/>
</dbReference>
<dbReference type="Pfam" id="PF01293">
    <property type="entry name" value="PEPCK_ATP"/>
    <property type="match status" value="1"/>
</dbReference>
<dbReference type="GO" id="GO:0004612">
    <property type="term" value="F:phosphoenolpyruvate carboxykinase (ATP) activity"/>
    <property type="evidence" value="ECO:0007669"/>
    <property type="project" value="UniProtKB-UniRule"/>
</dbReference>
<dbReference type="Gene3D" id="3.90.228.20">
    <property type="match status" value="1"/>
</dbReference>
<name>A0A4Q0NPB6_9FLAO</name>
<dbReference type="RefSeq" id="WP_128762643.1">
    <property type="nucleotide sequence ID" value="NZ_QOVI01000008.1"/>
</dbReference>
<dbReference type="InterPro" id="IPR008210">
    <property type="entry name" value="PEP_carboxykinase_N"/>
</dbReference>
<feature type="binding site" evidence="10">
    <location>
        <position position="195"/>
    </location>
    <ligand>
        <name>substrate</name>
    </ligand>
</feature>
<keyword evidence="10" id="KW-0963">Cytoplasm</keyword>
<sequence length="539" mass="60211">MIDQVKSNKSPSLVEYGITHKNIHYQLSAEQLHEITIDKGMGKESSLGALAVNTGEFTGRSPMDRFIVKDDITANRVWWGDINIPFNSDAFDALHEKVIQYLNEKELFVRDAYACAEKEYRLNIRVINEYPWSNMFAYNMFLRPTEDELKDFDPEWTVINAPGFMADPEVDGTRQHNFAILNFTKKIALIGGTGYTGEIKKGIFSALNFILPVYRDALPMHCSANVGEDGDTAIFFGLSGTGKTTLSTDQNRKLIGDDEHGWTSENGVFNFEGGCYAKVINLSKEQEPEIYGAIKKGAILENVIMDENGVVDFEDTSITQNTRVSYPIHHIDNIQIPSVAGTPKNIFFLTADAFGVLPPVSKLTASQAAYHFISGYTAKVAGTEAGVVEPQPSFSACFGAPFMPLHPTKYAEMLNEKIKRSGANVWLINTGWTGGAYGVGTRIKLKYTRAMINAILDGSIDPEYKYENYHIHSVFGVAQPRTCPGVPDLLLSPRKTWDDDAAYYKAAFKLSNAFRKNFEKFESYANEDIRRGGPQRFDF</sequence>
<evidence type="ECO:0000256" key="9">
    <source>
        <dbReference type="ARBA" id="ARBA00047371"/>
    </source>
</evidence>
<evidence type="ECO:0000256" key="3">
    <source>
        <dbReference type="ARBA" id="ARBA00012363"/>
    </source>
</evidence>
<evidence type="ECO:0000256" key="4">
    <source>
        <dbReference type="ARBA" id="ARBA00022432"/>
    </source>
</evidence>
<dbReference type="EC" id="4.1.1.49" evidence="3 10"/>
<dbReference type="GO" id="GO:0005524">
    <property type="term" value="F:ATP binding"/>
    <property type="evidence" value="ECO:0007669"/>
    <property type="project" value="UniProtKB-UniRule"/>
</dbReference>
<keyword evidence="10" id="KW-0479">Metal-binding</keyword>
<keyword evidence="10" id="KW-0464">Manganese</keyword>